<sequence>MNNLKNLQQFVFEITRWRQFGSKFYYFSETKSTWEKAREQCVAMGATLAMVKTREEMEFLAKVNTGVTGWD</sequence>
<dbReference type="InterPro" id="IPR016186">
    <property type="entry name" value="C-type_lectin-like/link_sf"/>
</dbReference>
<evidence type="ECO:0000256" key="1">
    <source>
        <dbReference type="ARBA" id="ARBA00004401"/>
    </source>
</evidence>
<organism evidence="3">
    <name type="scientific">Anguilla anguilla</name>
    <name type="common">European freshwater eel</name>
    <name type="synonym">Muraena anguilla</name>
    <dbReference type="NCBI Taxonomy" id="7936"/>
    <lineage>
        <taxon>Eukaryota</taxon>
        <taxon>Metazoa</taxon>
        <taxon>Chordata</taxon>
        <taxon>Craniata</taxon>
        <taxon>Vertebrata</taxon>
        <taxon>Euteleostomi</taxon>
        <taxon>Actinopterygii</taxon>
        <taxon>Neopterygii</taxon>
        <taxon>Teleostei</taxon>
        <taxon>Anguilliformes</taxon>
        <taxon>Anguillidae</taxon>
        <taxon>Anguilla</taxon>
    </lineage>
</organism>
<name>A0A0E9XI20_ANGAN</name>
<reference evidence="3" key="2">
    <citation type="journal article" date="2015" name="Fish Shellfish Immunol.">
        <title>Early steps in the European eel (Anguilla anguilla)-Vibrio vulnificus interaction in the gills: Role of the RtxA13 toxin.</title>
        <authorList>
            <person name="Callol A."/>
            <person name="Pajuelo D."/>
            <person name="Ebbesson L."/>
            <person name="Teles M."/>
            <person name="MacKenzie S."/>
            <person name="Amaro C."/>
        </authorList>
    </citation>
    <scope>NUCLEOTIDE SEQUENCE</scope>
</reference>
<evidence type="ECO:0000313" key="3">
    <source>
        <dbReference type="EMBL" id="JAI02368.1"/>
    </source>
</evidence>
<accession>A0A0E9XI20</accession>
<dbReference type="Pfam" id="PF00059">
    <property type="entry name" value="Lectin_C"/>
    <property type="match status" value="1"/>
</dbReference>
<dbReference type="InterPro" id="IPR001304">
    <property type="entry name" value="C-type_lectin-like"/>
</dbReference>
<dbReference type="PANTHER" id="PTHR45710">
    <property type="entry name" value="C-TYPE LECTIN DOMAIN-CONTAINING PROTEIN 180"/>
    <property type="match status" value="1"/>
</dbReference>
<dbReference type="InterPro" id="IPR050828">
    <property type="entry name" value="C-type_lectin/matrix_domain"/>
</dbReference>
<dbReference type="InterPro" id="IPR016187">
    <property type="entry name" value="CTDL_fold"/>
</dbReference>
<dbReference type="EMBL" id="GBXM01006210">
    <property type="protein sequence ID" value="JAI02368.1"/>
    <property type="molecule type" value="Transcribed_RNA"/>
</dbReference>
<evidence type="ECO:0000259" key="2">
    <source>
        <dbReference type="Pfam" id="PF00059"/>
    </source>
</evidence>
<dbReference type="AlphaFoldDB" id="A0A0E9XI20"/>
<dbReference type="PANTHER" id="PTHR45710:SF26">
    <property type="entry name" value="RH26557P"/>
    <property type="match status" value="1"/>
</dbReference>
<comment type="subcellular location">
    <subcellularLocation>
        <location evidence="1">Cell membrane</location>
        <topology evidence="1">Single-pass type II membrane protein</topology>
    </subcellularLocation>
</comment>
<feature type="domain" description="C-type lectin" evidence="2">
    <location>
        <begin position="31"/>
        <end position="63"/>
    </location>
</feature>
<dbReference type="SUPFAM" id="SSF56436">
    <property type="entry name" value="C-type lectin-like"/>
    <property type="match status" value="1"/>
</dbReference>
<proteinExistence type="predicted"/>
<dbReference type="Gene3D" id="3.10.100.10">
    <property type="entry name" value="Mannose-Binding Protein A, subunit A"/>
    <property type="match status" value="1"/>
</dbReference>
<dbReference type="GO" id="GO:0005886">
    <property type="term" value="C:plasma membrane"/>
    <property type="evidence" value="ECO:0007669"/>
    <property type="project" value="UniProtKB-SubCell"/>
</dbReference>
<protein>
    <recommendedName>
        <fullName evidence="2">C-type lectin domain-containing protein</fullName>
    </recommendedName>
</protein>
<reference evidence="3" key="1">
    <citation type="submission" date="2014-11" db="EMBL/GenBank/DDBJ databases">
        <authorList>
            <person name="Amaro Gonzalez C."/>
        </authorList>
    </citation>
    <scope>NUCLEOTIDE SEQUENCE</scope>
</reference>